<dbReference type="AlphaFoldDB" id="A0A9Q1R1W5"/>
<protein>
    <submittedName>
        <fullName evidence="2">Uncharacterized protein</fullName>
    </submittedName>
</protein>
<dbReference type="EMBL" id="JAJAGQ010000018">
    <property type="protein sequence ID" value="KAJ8536536.1"/>
    <property type="molecule type" value="Genomic_DNA"/>
</dbReference>
<name>A0A9Q1R1W5_9SOLA</name>
<organism evidence="2 3">
    <name type="scientific">Anisodus acutangulus</name>
    <dbReference type="NCBI Taxonomy" id="402998"/>
    <lineage>
        <taxon>Eukaryota</taxon>
        <taxon>Viridiplantae</taxon>
        <taxon>Streptophyta</taxon>
        <taxon>Embryophyta</taxon>
        <taxon>Tracheophyta</taxon>
        <taxon>Spermatophyta</taxon>
        <taxon>Magnoliopsida</taxon>
        <taxon>eudicotyledons</taxon>
        <taxon>Gunneridae</taxon>
        <taxon>Pentapetalae</taxon>
        <taxon>asterids</taxon>
        <taxon>lamiids</taxon>
        <taxon>Solanales</taxon>
        <taxon>Solanaceae</taxon>
        <taxon>Solanoideae</taxon>
        <taxon>Hyoscyameae</taxon>
        <taxon>Anisodus</taxon>
    </lineage>
</organism>
<evidence type="ECO:0000313" key="3">
    <source>
        <dbReference type="Proteomes" id="UP001152561"/>
    </source>
</evidence>
<accession>A0A9Q1R1W5</accession>
<proteinExistence type="predicted"/>
<evidence type="ECO:0000256" key="1">
    <source>
        <dbReference type="ARBA" id="ARBA00023277"/>
    </source>
</evidence>
<comment type="caution">
    <text evidence="2">The sequence shown here is derived from an EMBL/GenBank/DDBJ whole genome shotgun (WGS) entry which is preliminary data.</text>
</comment>
<keyword evidence="3" id="KW-1185">Reference proteome</keyword>
<dbReference type="Proteomes" id="UP001152561">
    <property type="component" value="Unassembled WGS sequence"/>
</dbReference>
<dbReference type="InterPro" id="IPR008811">
    <property type="entry name" value="Glycosyl_hydrolases_36"/>
</dbReference>
<sequence length="141" mass="15321">MDGKNLLKIWNLNKLSGVIGAFNCQGDIIQSLTITGHISPLDVDSIEDIAGEDWSGDCAIYAFNSGSLSRFPKEGKIQVSLSTLECEIFTISPVKVYYSHHFAPIGLIDMYNSGGAIECLLCSQQPSVCKIQIKTRGCGLF</sequence>
<dbReference type="Pfam" id="PF05691">
    <property type="entry name" value="Raffinose_syn"/>
    <property type="match status" value="1"/>
</dbReference>
<evidence type="ECO:0000313" key="2">
    <source>
        <dbReference type="EMBL" id="KAJ8536536.1"/>
    </source>
</evidence>
<gene>
    <name evidence="2" type="ORF">K7X08_034937</name>
</gene>
<dbReference type="OrthoDB" id="785793at2759"/>
<dbReference type="PANTHER" id="PTHR31268:SF10">
    <property type="entry name" value="GALACTINOL--SUCROSE GALACTOSYLTRANSFERASE"/>
    <property type="match status" value="1"/>
</dbReference>
<dbReference type="PANTHER" id="PTHR31268">
    <property type="match status" value="1"/>
</dbReference>
<keyword evidence="1" id="KW-0119">Carbohydrate metabolism</keyword>
<reference evidence="3" key="1">
    <citation type="journal article" date="2023" name="Proc. Natl. Acad. Sci. U.S.A.">
        <title>Genomic and structural basis for evolution of tropane alkaloid biosynthesis.</title>
        <authorList>
            <person name="Wanga Y.-J."/>
            <person name="Taina T."/>
            <person name="Yua J.-Y."/>
            <person name="Lia J."/>
            <person name="Xua B."/>
            <person name="Chenc J."/>
            <person name="D'Auriad J.C."/>
            <person name="Huanga J.-P."/>
            <person name="Huanga S.-X."/>
        </authorList>
    </citation>
    <scope>NUCLEOTIDE SEQUENCE [LARGE SCALE GENOMIC DNA]</scope>
    <source>
        <strain evidence="3">cv. KIB-2019</strain>
    </source>
</reference>